<dbReference type="EMBL" id="JBANMG010000009">
    <property type="protein sequence ID" value="KAK6949036.1"/>
    <property type="molecule type" value="Genomic_DNA"/>
</dbReference>
<feature type="transmembrane region" description="Helical" evidence="7">
    <location>
        <begin position="259"/>
        <end position="284"/>
    </location>
</feature>
<keyword evidence="4 7" id="KW-0472">Membrane</keyword>
<evidence type="ECO:0000256" key="3">
    <source>
        <dbReference type="ARBA" id="ARBA00022989"/>
    </source>
</evidence>
<dbReference type="InterPro" id="IPR049326">
    <property type="entry name" value="Rhodopsin_dom_fungi"/>
</dbReference>
<keyword evidence="10" id="KW-1185">Reference proteome</keyword>
<comment type="similarity">
    <text evidence="5">Belongs to the SAT4 family.</text>
</comment>
<evidence type="ECO:0000259" key="8">
    <source>
        <dbReference type="Pfam" id="PF20684"/>
    </source>
</evidence>
<dbReference type="PANTHER" id="PTHR33048">
    <property type="entry name" value="PTH11-LIKE INTEGRAL MEMBRANE PROTEIN (AFU_ORTHOLOGUE AFUA_5G11245)"/>
    <property type="match status" value="1"/>
</dbReference>
<evidence type="ECO:0000256" key="7">
    <source>
        <dbReference type="SAM" id="Phobius"/>
    </source>
</evidence>
<gene>
    <name evidence="9" type="ORF">Daesc_009108</name>
</gene>
<dbReference type="PANTHER" id="PTHR33048:SF47">
    <property type="entry name" value="INTEGRAL MEMBRANE PROTEIN-RELATED"/>
    <property type="match status" value="1"/>
</dbReference>
<evidence type="ECO:0000256" key="6">
    <source>
        <dbReference type="SAM" id="MobiDB-lite"/>
    </source>
</evidence>
<dbReference type="GO" id="GO:0016020">
    <property type="term" value="C:membrane"/>
    <property type="evidence" value="ECO:0007669"/>
    <property type="project" value="UniProtKB-SubCell"/>
</dbReference>
<keyword evidence="3 7" id="KW-1133">Transmembrane helix</keyword>
<feature type="transmembrane region" description="Helical" evidence="7">
    <location>
        <begin position="118"/>
        <end position="136"/>
    </location>
</feature>
<feature type="transmembrane region" description="Helical" evidence="7">
    <location>
        <begin position="236"/>
        <end position="253"/>
    </location>
</feature>
<feature type="region of interest" description="Disordered" evidence="6">
    <location>
        <begin position="387"/>
        <end position="408"/>
    </location>
</feature>
<feature type="transmembrane region" description="Helical" evidence="7">
    <location>
        <begin position="157"/>
        <end position="178"/>
    </location>
</feature>
<evidence type="ECO:0000313" key="10">
    <source>
        <dbReference type="Proteomes" id="UP001369815"/>
    </source>
</evidence>
<feature type="domain" description="Rhodopsin" evidence="8">
    <location>
        <begin position="60"/>
        <end position="252"/>
    </location>
</feature>
<organism evidence="9 10">
    <name type="scientific">Daldinia eschscholtzii</name>
    <dbReference type="NCBI Taxonomy" id="292717"/>
    <lineage>
        <taxon>Eukaryota</taxon>
        <taxon>Fungi</taxon>
        <taxon>Dikarya</taxon>
        <taxon>Ascomycota</taxon>
        <taxon>Pezizomycotina</taxon>
        <taxon>Sordariomycetes</taxon>
        <taxon>Xylariomycetidae</taxon>
        <taxon>Xylariales</taxon>
        <taxon>Hypoxylaceae</taxon>
        <taxon>Daldinia</taxon>
    </lineage>
</organism>
<dbReference type="Pfam" id="PF20684">
    <property type="entry name" value="Fung_rhodopsin"/>
    <property type="match status" value="1"/>
</dbReference>
<dbReference type="Proteomes" id="UP001369815">
    <property type="component" value="Unassembled WGS sequence"/>
</dbReference>
<evidence type="ECO:0000313" key="9">
    <source>
        <dbReference type="EMBL" id="KAK6949036.1"/>
    </source>
</evidence>
<name>A0AAX6M9E7_9PEZI</name>
<evidence type="ECO:0000256" key="1">
    <source>
        <dbReference type="ARBA" id="ARBA00004141"/>
    </source>
</evidence>
<comment type="caution">
    <text evidence="9">The sequence shown here is derived from an EMBL/GenBank/DDBJ whole genome shotgun (WGS) entry which is preliminary data.</text>
</comment>
<evidence type="ECO:0000256" key="4">
    <source>
        <dbReference type="ARBA" id="ARBA00023136"/>
    </source>
</evidence>
<protein>
    <recommendedName>
        <fullName evidence="8">Rhodopsin domain-containing protein</fullName>
    </recommendedName>
</protein>
<keyword evidence="2 7" id="KW-0812">Transmembrane</keyword>
<feature type="transmembrane region" description="Helical" evidence="7">
    <location>
        <begin position="79"/>
        <end position="98"/>
    </location>
</feature>
<feature type="transmembrane region" description="Helical" evidence="7">
    <location>
        <begin position="202"/>
        <end position="224"/>
    </location>
</feature>
<comment type="subcellular location">
    <subcellularLocation>
        <location evidence="1">Membrane</location>
        <topology evidence="1">Multi-pass membrane protein</topology>
    </subcellularLocation>
</comment>
<dbReference type="InterPro" id="IPR052337">
    <property type="entry name" value="SAT4-like"/>
</dbReference>
<proteinExistence type="inferred from homology"/>
<feature type="transmembrane region" description="Helical" evidence="7">
    <location>
        <begin position="42"/>
        <end position="63"/>
    </location>
</feature>
<evidence type="ECO:0000256" key="2">
    <source>
        <dbReference type="ARBA" id="ARBA00022692"/>
    </source>
</evidence>
<reference evidence="9 10" key="1">
    <citation type="journal article" date="2024" name="Front Chem Biol">
        <title>Unveiling the potential of Daldinia eschscholtzii MFLUCC 19-0629 through bioactivity and bioinformatics studies for enhanced sustainable agriculture production.</title>
        <authorList>
            <person name="Brooks S."/>
            <person name="Weaver J.A."/>
            <person name="Klomchit A."/>
            <person name="Alharthi S.A."/>
            <person name="Onlamun T."/>
            <person name="Nurani R."/>
            <person name="Vong T.K."/>
            <person name="Alberti F."/>
            <person name="Greco C."/>
        </authorList>
    </citation>
    <scope>NUCLEOTIDE SEQUENCE [LARGE SCALE GENOMIC DNA]</scope>
    <source>
        <strain evidence="9">MFLUCC 19-0629</strain>
    </source>
</reference>
<evidence type="ECO:0000256" key="5">
    <source>
        <dbReference type="ARBA" id="ARBA00038359"/>
    </source>
</evidence>
<sequence>MSADQFSSLSPADQQAVLNGPALAPPDGMLSNFVNPPNQTTMAFSATTLCLVASSLAVIIRLYSRFLCTRTPAIEDSDLVVAAFGTYVGYIYVTYWLLDIIGFFVHQWDIRVKDMTTHLYIVHIGTNLYSVTMLIMKASIPKEWCRIFSPHRSRPGFYWICHVIMALNILFYSAAIIVENLSCFPHERVWDQLVPGSKCLNINAILIAGASINIILDFIILILPQRVIWGLRMSRNKKIGVSLVFTVGLLYYLTEDKAYWLGALSLWCIAEMTCMFLIFAGPAIPAAFKGSRIVSLFSTTFRTWLGTTKKATDVSSQHKWQRPAQHKPNTFKRYQRIGDISVPLTTIASIEPMAIGPEPPEPRRPVPEPETGIMFTTEFTTMEEIVEDESQQENFKKQCPWEPSPHAL</sequence>
<accession>A0AAX6M9E7</accession>
<dbReference type="AlphaFoldDB" id="A0AAX6M9E7"/>